<evidence type="ECO:0000313" key="6">
    <source>
        <dbReference type="EMBL" id="RGP35630.1"/>
    </source>
</evidence>
<evidence type="ECO:0000256" key="4">
    <source>
        <dbReference type="SAM" id="Phobius"/>
    </source>
</evidence>
<keyword evidence="2" id="KW-0328">Glycosyltransferase</keyword>
<comment type="caution">
    <text evidence="6">The sequence shown here is derived from an EMBL/GenBank/DDBJ whole genome shotgun (WGS) entry which is preliminary data.</text>
</comment>
<dbReference type="AlphaFoldDB" id="A0A411YXX5"/>
<dbReference type="SUPFAM" id="SSF53448">
    <property type="entry name" value="Nucleotide-diphospho-sugar transferases"/>
    <property type="match status" value="1"/>
</dbReference>
<feature type="transmembrane region" description="Helical" evidence="4">
    <location>
        <begin position="208"/>
        <end position="229"/>
    </location>
</feature>
<evidence type="ECO:0000259" key="5">
    <source>
        <dbReference type="Pfam" id="PF05157"/>
    </source>
</evidence>
<proteinExistence type="inferred from homology"/>
<keyword evidence="7" id="KW-1185">Reference proteome</keyword>
<evidence type="ECO:0000256" key="2">
    <source>
        <dbReference type="ARBA" id="ARBA00022676"/>
    </source>
</evidence>
<dbReference type="OrthoDB" id="7431422at2"/>
<keyword evidence="4" id="KW-1133">Transmembrane helix</keyword>
<dbReference type="GO" id="GO:0016757">
    <property type="term" value="F:glycosyltransferase activity"/>
    <property type="evidence" value="ECO:0007669"/>
    <property type="project" value="UniProtKB-KW"/>
</dbReference>
<dbReference type="PANTHER" id="PTHR43630:SF1">
    <property type="entry name" value="POLY-BETA-1,6-N-ACETYL-D-GLUCOSAMINE SYNTHASE"/>
    <property type="match status" value="1"/>
</dbReference>
<evidence type="ECO:0000256" key="1">
    <source>
        <dbReference type="ARBA" id="ARBA00006739"/>
    </source>
</evidence>
<dbReference type="EMBL" id="QWEY01000013">
    <property type="protein sequence ID" value="RGP35630.1"/>
    <property type="molecule type" value="Genomic_DNA"/>
</dbReference>
<feature type="transmembrane region" description="Helical" evidence="4">
    <location>
        <begin position="235"/>
        <end position="254"/>
    </location>
</feature>
<organism evidence="6 7">
    <name type="scientific">Pseudotabrizicola alkalilacus</name>
    <dbReference type="NCBI Taxonomy" id="2305252"/>
    <lineage>
        <taxon>Bacteria</taxon>
        <taxon>Pseudomonadati</taxon>
        <taxon>Pseudomonadota</taxon>
        <taxon>Alphaproteobacteria</taxon>
        <taxon>Rhodobacterales</taxon>
        <taxon>Paracoccaceae</taxon>
        <taxon>Pseudotabrizicola</taxon>
    </lineage>
</organism>
<accession>A0A411YXX5</accession>
<dbReference type="Pfam" id="PF13641">
    <property type="entry name" value="Glyco_tranf_2_3"/>
    <property type="match status" value="1"/>
</dbReference>
<name>A0A411YXX5_9RHOB</name>
<evidence type="ECO:0000313" key="7">
    <source>
        <dbReference type="Proteomes" id="UP000284547"/>
    </source>
</evidence>
<dbReference type="InterPro" id="IPR029044">
    <property type="entry name" value="Nucleotide-diphossugar_trans"/>
</dbReference>
<reference evidence="6 7" key="1">
    <citation type="submission" date="2018-08" db="EMBL/GenBank/DDBJ databases">
        <title>Flavobacterium tibetense sp. nov., isolated from a wetland YonghuCo on Tibetan Plateau.</title>
        <authorList>
            <person name="Phurbu D."/>
            <person name="Lu H."/>
            <person name="Xing P."/>
        </authorList>
    </citation>
    <scope>NUCLEOTIDE SEQUENCE [LARGE SCALE GENOMIC DNA]</scope>
    <source>
        <strain evidence="6 7">DJC</strain>
    </source>
</reference>
<dbReference type="Proteomes" id="UP000284547">
    <property type="component" value="Unassembled WGS sequence"/>
</dbReference>
<dbReference type="Gene3D" id="3.90.550.10">
    <property type="entry name" value="Spore Coat Polysaccharide Biosynthesis Protein SpsA, Chain A"/>
    <property type="match status" value="1"/>
</dbReference>
<protein>
    <submittedName>
        <fullName evidence="6">Glycosyltransferase</fullName>
    </submittedName>
</protein>
<dbReference type="PANTHER" id="PTHR43630">
    <property type="entry name" value="POLY-BETA-1,6-N-ACETYL-D-GLUCOSAMINE SYNTHASE"/>
    <property type="match status" value="1"/>
</dbReference>
<keyword evidence="3 6" id="KW-0808">Transferase</keyword>
<dbReference type="SUPFAM" id="SSF160246">
    <property type="entry name" value="EspE N-terminal domain-like"/>
    <property type="match status" value="1"/>
</dbReference>
<feature type="domain" description="Type II secretion system protein GspE N-terminal" evidence="5">
    <location>
        <begin position="100"/>
        <end position="181"/>
    </location>
</feature>
<dbReference type="InterPro" id="IPR037257">
    <property type="entry name" value="T2SS_E_N_sf"/>
</dbReference>
<dbReference type="InterPro" id="IPR007831">
    <property type="entry name" value="T2SS_GspE_N"/>
</dbReference>
<gene>
    <name evidence="6" type="ORF">D1012_18755</name>
</gene>
<keyword evidence="4" id="KW-0472">Membrane</keyword>
<dbReference type="Pfam" id="PF05157">
    <property type="entry name" value="MshEN"/>
    <property type="match status" value="1"/>
</dbReference>
<sequence>MPPSAGNSRGSMSAAQPLPRSAPVVVPLAGALPAAPLLSRADTLGVALLRDGLVKGDEIVQALALQTQRRGRITDILLARAALPPDEMYAALAAHWDTCVIDPEKTPPDTQLLDRLGASGCLRKSMLPWRDVGGATVIATAEPEDFLHHRDHLTRLFGPVAMAITSRQAVQDTVLALRGRQLAQAAETRVPDAESCRTLGGAGLTGPALLLGGLVALLVLVWPLGLLWLLTGWTFLTLLLTTLLKAAAGLAAALRRPPDPAPPIIVRMPVVSVIVALYGESDIAPRLVRRLGKLDYPRELLDIVLVVEAEDHLTRDALAGADLPPWMRIVVVPDGQIKTKPRALNFAIDHCRGSIIGVYDAEDAPEPDQITRVVERFYQRGPDVACLQGMLDFYNPTTNWLSRCFTIEYATWFRIVLPGLQRLGLPIPLGGTTLFFRGVM</sequence>
<evidence type="ECO:0000256" key="3">
    <source>
        <dbReference type="ARBA" id="ARBA00022679"/>
    </source>
</evidence>
<keyword evidence="4" id="KW-0812">Transmembrane</keyword>
<comment type="similarity">
    <text evidence="1">Belongs to the glycosyltransferase 2 family.</text>
</comment>